<evidence type="ECO:0000313" key="2">
    <source>
        <dbReference type="EMBL" id="GCD12053.1"/>
    </source>
</evidence>
<feature type="transmembrane region" description="Helical" evidence="1">
    <location>
        <begin position="113"/>
        <end position="132"/>
    </location>
</feature>
<reference evidence="2 3" key="1">
    <citation type="submission" date="2018-11" db="EMBL/GenBank/DDBJ databases">
        <title>Genome sequencing and assembly of Clostridium tagluense strain A121.</title>
        <authorList>
            <person name="Murakami T."/>
            <person name="Segawa T."/>
            <person name="Shcherbakova V.A."/>
            <person name="Mori H."/>
            <person name="Yoshimura Y."/>
        </authorList>
    </citation>
    <scope>NUCLEOTIDE SEQUENCE [LARGE SCALE GENOMIC DNA]</scope>
    <source>
        <strain evidence="2 3">A121</strain>
    </source>
</reference>
<dbReference type="AlphaFoldDB" id="A0A401UR65"/>
<feature type="transmembrane region" description="Helical" evidence="1">
    <location>
        <begin position="87"/>
        <end position="106"/>
    </location>
</feature>
<name>A0A401UR65_9CLOT</name>
<evidence type="ECO:0000313" key="3">
    <source>
        <dbReference type="Proteomes" id="UP000287872"/>
    </source>
</evidence>
<proteinExistence type="predicted"/>
<keyword evidence="1" id="KW-0472">Membrane</keyword>
<keyword evidence="1" id="KW-0812">Transmembrane</keyword>
<keyword evidence="1" id="KW-1133">Transmembrane helix</keyword>
<feature type="transmembrane region" description="Helical" evidence="1">
    <location>
        <begin position="158"/>
        <end position="181"/>
    </location>
</feature>
<dbReference type="EMBL" id="BHYK01000025">
    <property type="protein sequence ID" value="GCD12053.1"/>
    <property type="molecule type" value="Genomic_DNA"/>
</dbReference>
<dbReference type="Proteomes" id="UP000287872">
    <property type="component" value="Unassembled WGS sequence"/>
</dbReference>
<feature type="transmembrane region" description="Helical" evidence="1">
    <location>
        <begin position="30"/>
        <end position="62"/>
    </location>
</feature>
<protein>
    <submittedName>
        <fullName evidence="2">Uncharacterized protein</fullName>
    </submittedName>
</protein>
<accession>A0A401UR65</accession>
<keyword evidence="3" id="KW-1185">Reference proteome</keyword>
<sequence>MINRMLYNDHHHKLFQNVPVSRKYTVLNIFLLYIVSIFIVYLLYLVSATALIGITFGIIYLANPKSFSNSPPESAVHQVIDTTKGNMLMLCILLIILFIGVAITLIKNKKLRLSSFAGFATISYGLLFFLKFNMPISPISDKVEFLESFSIMPQGNTILLYVSFATIIICISSVFVGYKLYVGKSNDSKYY</sequence>
<comment type="caution">
    <text evidence="2">The sequence shown here is derived from an EMBL/GenBank/DDBJ whole genome shotgun (WGS) entry which is preliminary data.</text>
</comment>
<organism evidence="2 3">
    <name type="scientific">Clostridium tagluense</name>
    <dbReference type="NCBI Taxonomy" id="360422"/>
    <lineage>
        <taxon>Bacteria</taxon>
        <taxon>Bacillati</taxon>
        <taxon>Bacillota</taxon>
        <taxon>Clostridia</taxon>
        <taxon>Eubacteriales</taxon>
        <taxon>Clostridiaceae</taxon>
        <taxon>Clostridium</taxon>
    </lineage>
</organism>
<evidence type="ECO:0000256" key="1">
    <source>
        <dbReference type="SAM" id="Phobius"/>
    </source>
</evidence>
<gene>
    <name evidence="2" type="ORF">Ctaglu_36760</name>
</gene>